<feature type="domain" description="HTH lysR-type" evidence="5">
    <location>
        <begin position="1"/>
        <end position="61"/>
    </location>
</feature>
<dbReference type="InterPro" id="IPR036388">
    <property type="entry name" value="WH-like_DNA-bd_sf"/>
</dbReference>
<dbReference type="PRINTS" id="PR00039">
    <property type="entry name" value="HTHLYSR"/>
</dbReference>
<dbReference type="InterPro" id="IPR000847">
    <property type="entry name" value="LysR_HTH_N"/>
</dbReference>
<dbReference type="Proteomes" id="UP000318801">
    <property type="component" value="Unassembled WGS sequence"/>
</dbReference>
<dbReference type="EMBL" id="VHLG01000004">
    <property type="protein sequence ID" value="TPW31046.1"/>
    <property type="molecule type" value="Genomic_DNA"/>
</dbReference>
<dbReference type="Gene3D" id="1.10.10.10">
    <property type="entry name" value="Winged helix-like DNA-binding domain superfamily/Winged helix DNA-binding domain"/>
    <property type="match status" value="1"/>
</dbReference>
<comment type="caution">
    <text evidence="6">The sequence shown here is derived from an EMBL/GenBank/DDBJ whole genome shotgun (WGS) entry which is preliminary data.</text>
</comment>
<dbReference type="InterPro" id="IPR005119">
    <property type="entry name" value="LysR_subst-bd"/>
</dbReference>
<dbReference type="Pfam" id="PF00126">
    <property type="entry name" value="HTH_1"/>
    <property type="match status" value="1"/>
</dbReference>
<keyword evidence="7" id="KW-1185">Reference proteome</keyword>
<dbReference type="InterPro" id="IPR036390">
    <property type="entry name" value="WH_DNA-bd_sf"/>
</dbReference>
<dbReference type="Pfam" id="PF03466">
    <property type="entry name" value="LysR_substrate"/>
    <property type="match status" value="1"/>
</dbReference>
<dbReference type="PROSITE" id="PS50931">
    <property type="entry name" value="HTH_LYSR"/>
    <property type="match status" value="1"/>
</dbReference>
<dbReference type="AlphaFoldDB" id="A0A506UCB0"/>
<dbReference type="GO" id="GO:0010628">
    <property type="term" value="P:positive regulation of gene expression"/>
    <property type="evidence" value="ECO:0007669"/>
    <property type="project" value="TreeGrafter"/>
</dbReference>
<dbReference type="PANTHER" id="PTHR30427:SF1">
    <property type="entry name" value="TRANSCRIPTIONAL ACTIVATOR PROTEIN LYSR"/>
    <property type="match status" value="1"/>
</dbReference>
<sequence>MARANIRQIEAFNAVMKGGSITKAAEALFISQPAVTKLIQAFEQSCGFKLFVRSQGRLLPTQEARRLFSETEGFMTGVERIENTANAIRTSERGDISVVAYPALSLRLLPRYAARFLADRPEVRLTILTRNSTDISNSMLARAADFGISLRPTQDTGIICRPFRENWMCCALPAGHRLAENDIIDLTEIENEQLICLGQDDQSRRVTDDALARFGVKVRRMIDVQMADTACMLVSEGLGISLVPSIASIGWEGQNIVFRPIAQPFSTTMWLYTSAWEDMSELAKLLLEAVENGLEEVEQAL</sequence>
<keyword evidence="3" id="KW-0238">DNA-binding</keyword>
<name>A0A506UCB0_9HYPH</name>
<dbReference type="GO" id="GO:0003700">
    <property type="term" value="F:DNA-binding transcription factor activity"/>
    <property type="evidence" value="ECO:0007669"/>
    <property type="project" value="InterPro"/>
</dbReference>
<protein>
    <submittedName>
        <fullName evidence="6">LysR family transcriptional regulator</fullName>
    </submittedName>
</protein>
<evidence type="ECO:0000256" key="2">
    <source>
        <dbReference type="ARBA" id="ARBA00023015"/>
    </source>
</evidence>
<dbReference type="GO" id="GO:0043565">
    <property type="term" value="F:sequence-specific DNA binding"/>
    <property type="evidence" value="ECO:0007669"/>
    <property type="project" value="TreeGrafter"/>
</dbReference>
<gene>
    <name evidence="6" type="ORF">FJU08_10355</name>
</gene>
<comment type="similarity">
    <text evidence="1">Belongs to the LysR transcriptional regulatory family.</text>
</comment>
<keyword evidence="2" id="KW-0805">Transcription regulation</keyword>
<evidence type="ECO:0000256" key="1">
    <source>
        <dbReference type="ARBA" id="ARBA00009437"/>
    </source>
</evidence>
<dbReference type="Gene3D" id="3.40.190.290">
    <property type="match status" value="1"/>
</dbReference>
<organism evidence="6 7">
    <name type="scientific">Martelella alba</name>
    <dbReference type="NCBI Taxonomy" id="2590451"/>
    <lineage>
        <taxon>Bacteria</taxon>
        <taxon>Pseudomonadati</taxon>
        <taxon>Pseudomonadota</taxon>
        <taxon>Alphaproteobacteria</taxon>
        <taxon>Hyphomicrobiales</taxon>
        <taxon>Aurantimonadaceae</taxon>
        <taxon>Martelella</taxon>
    </lineage>
</organism>
<dbReference type="SUPFAM" id="SSF53850">
    <property type="entry name" value="Periplasmic binding protein-like II"/>
    <property type="match status" value="1"/>
</dbReference>
<reference evidence="6 7" key="1">
    <citation type="submission" date="2019-06" db="EMBL/GenBank/DDBJ databases">
        <authorList>
            <person name="Li M."/>
        </authorList>
    </citation>
    <scope>NUCLEOTIDE SEQUENCE [LARGE SCALE GENOMIC DNA]</scope>
    <source>
        <strain evidence="6 7">BGMRC2036</strain>
    </source>
</reference>
<evidence type="ECO:0000256" key="3">
    <source>
        <dbReference type="ARBA" id="ARBA00023125"/>
    </source>
</evidence>
<keyword evidence="4" id="KW-0804">Transcription</keyword>
<dbReference type="OrthoDB" id="7260751at2"/>
<accession>A0A506UCB0</accession>
<proteinExistence type="inferred from homology"/>
<evidence type="ECO:0000256" key="4">
    <source>
        <dbReference type="ARBA" id="ARBA00023163"/>
    </source>
</evidence>
<dbReference type="PANTHER" id="PTHR30427">
    <property type="entry name" value="TRANSCRIPTIONAL ACTIVATOR PROTEIN LYSR"/>
    <property type="match status" value="1"/>
</dbReference>
<evidence type="ECO:0000313" key="7">
    <source>
        <dbReference type="Proteomes" id="UP000318801"/>
    </source>
</evidence>
<evidence type="ECO:0000313" key="6">
    <source>
        <dbReference type="EMBL" id="TPW31046.1"/>
    </source>
</evidence>
<dbReference type="SUPFAM" id="SSF46785">
    <property type="entry name" value="Winged helix' DNA-binding domain"/>
    <property type="match status" value="1"/>
</dbReference>
<evidence type="ECO:0000259" key="5">
    <source>
        <dbReference type="PROSITE" id="PS50931"/>
    </source>
</evidence>
<dbReference type="RefSeq" id="WP_141148918.1">
    <property type="nucleotide sequence ID" value="NZ_VHLG01000004.1"/>
</dbReference>